<feature type="chain" id="PRO_5020738361" evidence="2">
    <location>
        <begin position="19"/>
        <end position="231"/>
    </location>
</feature>
<name>A0A4R1Z3T5_9RHOB</name>
<dbReference type="Proteomes" id="UP000295277">
    <property type="component" value="Unassembled WGS sequence"/>
</dbReference>
<evidence type="ECO:0000256" key="2">
    <source>
        <dbReference type="SAM" id="SignalP"/>
    </source>
</evidence>
<dbReference type="OrthoDB" id="58662at2"/>
<keyword evidence="4" id="KW-1185">Reference proteome</keyword>
<organism evidence="3 4">
    <name type="scientific">Rhodovulum steppense</name>
    <dbReference type="NCBI Taxonomy" id="540251"/>
    <lineage>
        <taxon>Bacteria</taxon>
        <taxon>Pseudomonadati</taxon>
        <taxon>Pseudomonadota</taxon>
        <taxon>Alphaproteobacteria</taxon>
        <taxon>Rhodobacterales</taxon>
        <taxon>Paracoccaceae</taxon>
        <taxon>Rhodovulum</taxon>
    </lineage>
</organism>
<proteinExistence type="predicted"/>
<evidence type="ECO:0000256" key="1">
    <source>
        <dbReference type="ARBA" id="ARBA00022729"/>
    </source>
</evidence>
<protein>
    <submittedName>
        <fullName evidence="3">VCBS repeat protein</fullName>
    </submittedName>
</protein>
<evidence type="ECO:0000313" key="4">
    <source>
        <dbReference type="Proteomes" id="UP000295277"/>
    </source>
</evidence>
<feature type="signal peptide" evidence="2">
    <location>
        <begin position="1"/>
        <end position="18"/>
    </location>
</feature>
<comment type="caution">
    <text evidence="3">The sequence shown here is derived from an EMBL/GenBank/DDBJ whole genome shotgun (WGS) entry which is preliminary data.</text>
</comment>
<gene>
    <name evidence="3" type="ORF">EV216_101127</name>
</gene>
<dbReference type="InterPro" id="IPR028994">
    <property type="entry name" value="Integrin_alpha_N"/>
</dbReference>
<dbReference type="AlphaFoldDB" id="A0A4R1Z3T5"/>
<keyword evidence="1 2" id="KW-0732">Signal</keyword>
<dbReference type="RefSeq" id="WP_132693124.1">
    <property type="nucleotide sequence ID" value="NZ_SLVM01000001.1"/>
</dbReference>
<dbReference type="InterPro" id="IPR013517">
    <property type="entry name" value="FG-GAP"/>
</dbReference>
<dbReference type="EMBL" id="SLVM01000001">
    <property type="protein sequence ID" value="TCM88116.1"/>
    <property type="molecule type" value="Genomic_DNA"/>
</dbReference>
<accession>A0A4R1Z3T5</accession>
<reference evidence="3 4" key="1">
    <citation type="submission" date="2019-03" db="EMBL/GenBank/DDBJ databases">
        <title>Genomic Encyclopedia of Type Strains, Phase IV (KMG-IV): sequencing the most valuable type-strain genomes for metagenomic binning, comparative biology and taxonomic classification.</title>
        <authorList>
            <person name="Goeker M."/>
        </authorList>
    </citation>
    <scope>NUCLEOTIDE SEQUENCE [LARGE SCALE GENOMIC DNA]</scope>
    <source>
        <strain evidence="3 4">DSM 21153</strain>
    </source>
</reference>
<sequence>MGWAALLAAALLAAPAAAQVVSARYDQPTTRHDHGVLGDAVEWGALELRLADGTIRRLVLPGTRVFEDTAPRLADLDGDGAPEVIVVESDLALGARLSIYGENGLIAATPFIGTRHRWLAPVGAADLDGDGRIEIALIDRPHLARILRIWRFEARRLTEIASIPGLTNHRIGDRSISGGLRDCGQSPELVLASPDWSRIVLARLTTDRIETRPTDLPATPTGFRRALGCRD</sequence>
<dbReference type="Pfam" id="PF13517">
    <property type="entry name" value="FG-GAP_3"/>
    <property type="match status" value="1"/>
</dbReference>
<dbReference type="SUPFAM" id="SSF69318">
    <property type="entry name" value="Integrin alpha N-terminal domain"/>
    <property type="match status" value="1"/>
</dbReference>
<evidence type="ECO:0000313" key="3">
    <source>
        <dbReference type="EMBL" id="TCM88116.1"/>
    </source>
</evidence>